<evidence type="ECO:0000313" key="6">
    <source>
        <dbReference type="EMBL" id="KAF4477387.1"/>
    </source>
</evidence>
<feature type="transmembrane region" description="Helical" evidence="5">
    <location>
        <begin position="276"/>
        <end position="294"/>
    </location>
</feature>
<comment type="subcellular location">
    <subcellularLocation>
        <location evidence="1">Membrane</location>
        <topology evidence="1">Multi-pass membrane protein</topology>
    </subcellularLocation>
</comment>
<protein>
    <submittedName>
        <fullName evidence="6">Fumagillin beta-trans-bergamotene synthase</fullName>
    </submittedName>
</protein>
<reference evidence="6 7" key="1">
    <citation type="submission" date="2012-08" db="EMBL/GenBank/DDBJ databases">
        <authorList>
            <person name="Gan P.H.P."/>
            <person name="Ikeda K."/>
            <person name="Irieda H."/>
            <person name="Narusaka M."/>
            <person name="O'Connell R.J."/>
            <person name="Narusaka Y."/>
            <person name="Takano Y."/>
            <person name="Kubo Y."/>
            <person name="Shirasu K."/>
        </authorList>
    </citation>
    <scope>NUCLEOTIDE SEQUENCE [LARGE SCALE GENOMIC DNA]</scope>
    <source>
        <strain evidence="6 7">Nara gc5</strain>
    </source>
</reference>
<evidence type="ECO:0000256" key="4">
    <source>
        <dbReference type="ARBA" id="ARBA00023136"/>
    </source>
</evidence>
<dbReference type="PANTHER" id="PTHR42723:SF1">
    <property type="entry name" value="CHLOROPHYLL SYNTHASE, CHLOROPLASTIC"/>
    <property type="match status" value="1"/>
</dbReference>
<dbReference type="InParanoid" id="A0A7J6INA7"/>
<dbReference type="CDD" id="cd13965">
    <property type="entry name" value="PT_UbiA_3"/>
    <property type="match status" value="1"/>
</dbReference>
<dbReference type="GO" id="GO:0016765">
    <property type="term" value="F:transferase activity, transferring alkyl or aryl (other than methyl) groups"/>
    <property type="evidence" value="ECO:0007669"/>
    <property type="project" value="InterPro"/>
</dbReference>
<dbReference type="EMBL" id="ANPB02000008">
    <property type="protein sequence ID" value="KAF4477387.1"/>
    <property type="molecule type" value="Genomic_DNA"/>
</dbReference>
<dbReference type="AlphaFoldDB" id="A0A7J6INA7"/>
<dbReference type="PANTHER" id="PTHR42723">
    <property type="entry name" value="CHLOROPHYLL SYNTHASE"/>
    <property type="match status" value="1"/>
</dbReference>
<name>A0A7J6INA7_COLFN</name>
<proteinExistence type="predicted"/>
<sequence length="323" mass="35747">MSAQEDRVLLEKPFDQSVPMSESSDSSTCGCRGRRAGFHLKTLYLFTRSDIKTVLVPQTIFLVAAVLGHETLTTVQRPTAYEALQRLLLSVFWIWVNLIVCGISNQRLPESVLEDELNKPWRPIAAKRLTPNQAQKLLLAIIPMVMVMSLFIGGFTPSVTMMALLWTYNDLDGSSINIWSRNLINTGGIMCFSAGSLEVISGGQLLPKAWIWIGLTGAAIATTVQALDFPDMEGDRARGRQTIPLVYGEKASRVGLAAAVLMWSAVTPYFWNLSLVGWAVPMGFGSVMAVLTVARRDERCDKIVAKLWCLWMSTLYVLPLFVA</sequence>
<dbReference type="RefSeq" id="XP_031881415.2">
    <property type="nucleotide sequence ID" value="XM_032021526.2"/>
</dbReference>
<evidence type="ECO:0000256" key="3">
    <source>
        <dbReference type="ARBA" id="ARBA00022989"/>
    </source>
</evidence>
<comment type="caution">
    <text evidence="6">The sequence shown here is derived from an EMBL/GenBank/DDBJ whole genome shotgun (WGS) entry which is preliminary data.</text>
</comment>
<dbReference type="Proteomes" id="UP000011096">
    <property type="component" value="Unassembled WGS sequence"/>
</dbReference>
<dbReference type="InterPro" id="IPR050475">
    <property type="entry name" value="Prenyltransferase_related"/>
</dbReference>
<reference evidence="6 7" key="2">
    <citation type="submission" date="2020-04" db="EMBL/GenBank/DDBJ databases">
        <title>Genome sequencing and assembly of multiple isolates from the Colletotrichum gloeosporioides species complex.</title>
        <authorList>
            <person name="Gan P."/>
            <person name="Shirasu K."/>
        </authorList>
    </citation>
    <scope>NUCLEOTIDE SEQUENCE [LARGE SCALE GENOMIC DNA]</scope>
    <source>
        <strain evidence="6 7">Nara gc5</strain>
    </source>
</reference>
<dbReference type="OrthoDB" id="434972at2759"/>
<gene>
    <name evidence="6" type="ORF">CGGC5_v013159</name>
</gene>
<keyword evidence="2 5" id="KW-0812">Transmembrane</keyword>
<organism evidence="6 7">
    <name type="scientific">Colletotrichum fructicola (strain Nara gc5)</name>
    <name type="common">Anthracnose fungus</name>
    <name type="synonym">Colletotrichum gloeosporioides (strain Nara gc5)</name>
    <dbReference type="NCBI Taxonomy" id="1213859"/>
    <lineage>
        <taxon>Eukaryota</taxon>
        <taxon>Fungi</taxon>
        <taxon>Dikarya</taxon>
        <taxon>Ascomycota</taxon>
        <taxon>Pezizomycotina</taxon>
        <taxon>Sordariomycetes</taxon>
        <taxon>Hypocreomycetidae</taxon>
        <taxon>Glomerellales</taxon>
        <taxon>Glomerellaceae</taxon>
        <taxon>Colletotrichum</taxon>
        <taxon>Colletotrichum gloeosporioides species complex</taxon>
    </lineage>
</organism>
<accession>A0A7J6INA7</accession>
<dbReference type="InterPro" id="IPR000537">
    <property type="entry name" value="UbiA_prenyltransferase"/>
</dbReference>
<evidence type="ECO:0000256" key="1">
    <source>
        <dbReference type="ARBA" id="ARBA00004141"/>
    </source>
</evidence>
<dbReference type="GO" id="GO:0016020">
    <property type="term" value="C:membrane"/>
    <property type="evidence" value="ECO:0007669"/>
    <property type="project" value="UniProtKB-SubCell"/>
</dbReference>
<evidence type="ECO:0000256" key="5">
    <source>
        <dbReference type="SAM" id="Phobius"/>
    </source>
</evidence>
<keyword evidence="3 5" id="KW-1133">Transmembrane helix</keyword>
<dbReference type="GeneID" id="43605730"/>
<evidence type="ECO:0000313" key="7">
    <source>
        <dbReference type="Proteomes" id="UP000011096"/>
    </source>
</evidence>
<keyword evidence="7" id="KW-1185">Reference proteome</keyword>
<feature type="transmembrane region" description="Helical" evidence="5">
    <location>
        <begin position="303"/>
        <end position="322"/>
    </location>
</feature>
<evidence type="ECO:0000256" key="2">
    <source>
        <dbReference type="ARBA" id="ARBA00022692"/>
    </source>
</evidence>
<dbReference type="Pfam" id="PF01040">
    <property type="entry name" value="UbiA"/>
    <property type="match status" value="1"/>
</dbReference>
<keyword evidence="4 5" id="KW-0472">Membrane</keyword>
<feature type="transmembrane region" description="Helical" evidence="5">
    <location>
        <begin position="137"/>
        <end position="166"/>
    </location>
</feature>